<gene>
    <name evidence="3" type="ORF">N7498_004088</name>
</gene>
<feature type="domain" description="Sulfatase N-terminal" evidence="2">
    <location>
        <begin position="447"/>
        <end position="724"/>
    </location>
</feature>
<dbReference type="InterPro" id="IPR000917">
    <property type="entry name" value="Sulfatase_N"/>
</dbReference>
<dbReference type="PANTHER" id="PTHR43751:SF3">
    <property type="entry name" value="SULFATASE N-TERMINAL DOMAIN-CONTAINING PROTEIN"/>
    <property type="match status" value="1"/>
</dbReference>
<protein>
    <submittedName>
        <fullName evidence="3">Alkaline phosphatase-like alpha/beta/alpha</fullName>
    </submittedName>
</protein>
<dbReference type="Pfam" id="PF00884">
    <property type="entry name" value="Sulfatase"/>
    <property type="match status" value="1"/>
</dbReference>
<evidence type="ECO:0000259" key="2">
    <source>
        <dbReference type="Pfam" id="PF00884"/>
    </source>
</evidence>
<evidence type="ECO:0000256" key="1">
    <source>
        <dbReference type="SAM" id="Phobius"/>
    </source>
</evidence>
<dbReference type="PANTHER" id="PTHR43751">
    <property type="entry name" value="SULFATASE"/>
    <property type="match status" value="1"/>
</dbReference>
<sequence>MKGARTLLFSGSQTSTGQTLDAFSNFARCYFYALAFWSVISAKLLHLYAHLYSLPASQLIVWSVTFFQDVVVLLLLRIIAQRGRTRPLAALGALVLIPFSLIVSGMAAANFSVYIFTGAEIHWKQAKSFTNDAAAIRTLLTGLTGFLVGEAIIVAAAILTGRFVHRVAGGLLHVLAWPLRWLFARVSSCLSPLRQRLHIFPIRNQYKDLPDPEVYERIALEDDYLNDSPDDESDYAYDDHHSPRPITDRPLPRALIVGAFSLFLLLRLLRPPDSVLLFLSGTLPLTTVFQGGHRDSPIDLTGVPLGYSYLDGAETLQPPPKWSWMPKDPGPGFTDWKPDNHDLHYDNAKNPIHISNLQEPLLEPVQKAVADNNLKIKHVVLLKLESARADIFPLRNDSFMRNRIARSYKDNQIPEDVLDRIGDLTPTAEYLTGFSTGFGQDNGIQRSRKAYGGLSARNAYTTSTYTLKSLEGTLCGVSPLVADLNREFEHHIYQPCSSQVFDMLTRQAEITNQTDNFTLWPWHSIWMQFVTETYDNQDKLMPKLGYFDKQTKETIEDPDAKHFPLKTEEVNYYGYADTELKEYIRDAIDDAESNHERLFLTHLTGTTHHPWGLPNNTYEQIMGSNKGHNEDLNRYLNTIGFVDGWLQTILDILEEKGVADETLLVMAGDHGLSLPNDGGITPYDNPHVGNFEVPIVFAHPKLPPIEVKAPVSSIQIVPSIIDLLIESRSLPKDSISVASDIRSLYEGQSLIWPLIQERDSKQDWQFTVMNTGGTWLSVRSAARPRFRLVIPLINDVEWRFTDLTKDPNEDKPIMRFNLADLAHTIRKEYDNELLHWLFDAVYVSNWWVKENWNRYGYSPAPKNVGR</sequence>
<feature type="transmembrane region" description="Helical" evidence="1">
    <location>
        <begin position="55"/>
        <end position="76"/>
    </location>
</feature>
<dbReference type="AlphaFoldDB" id="A0A9W9N3D2"/>
<dbReference type="GeneID" id="83178451"/>
<dbReference type="InterPro" id="IPR052701">
    <property type="entry name" value="GAG_Ulvan_Degrading_Sulfatases"/>
</dbReference>
<dbReference type="OrthoDB" id="103349at2759"/>
<keyword evidence="4" id="KW-1185">Reference proteome</keyword>
<accession>A0A9W9N3D2</accession>
<name>A0A9W9N3D2_9EURO</name>
<keyword evidence="1" id="KW-0812">Transmembrane</keyword>
<reference evidence="3" key="2">
    <citation type="journal article" date="2023" name="IMA Fungus">
        <title>Comparative genomic study of the Penicillium genus elucidates a diverse pangenome and 15 lateral gene transfer events.</title>
        <authorList>
            <person name="Petersen C."/>
            <person name="Sorensen T."/>
            <person name="Nielsen M.R."/>
            <person name="Sondergaard T.E."/>
            <person name="Sorensen J.L."/>
            <person name="Fitzpatrick D.A."/>
            <person name="Frisvad J.C."/>
            <person name="Nielsen K.L."/>
        </authorList>
    </citation>
    <scope>NUCLEOTIDE SEQUENCE</scope>
    <source>
        <strain evidence="3">IBT 15544</strain>
    </source>
</reference>
<dbReference type="InterPro" id="IPR017850">
    <property type="entry name" value="Alkaline_phosphatase_core_sf"/>
</dbReference>
<proteinExistence type="predicted"/>
<dbReference type="EMBL" id="JAPQKR010000008">
    <property type="protein sequence ID" value="KAJ5212442.1"/>
    <property type="molecule type" value="Genomic_DNA"/>
</dbReference>
<dbReference type="Gene3D" id="3.40.720.10">
    <property type="entry name" value="Alkaline Phosphatase, subunit A"/>
    <property type="match status" value="1"/>
</dbReference>
<evidence type="ECO:0000313" key="4">
    <source>
        <dbReference type="Proteomes" id="UP001150904"/>
    </source>
</evidence>
<feature type="transmembrane region" description="Helical" evidence="1">
    <location>
        <begin position="136"/>
        <end position="159"/>
    </location>
</feature>
<feature type="transmembrane region" description="Helical" evidence="1">
    <location>
        <begin position="88"/>
        <end position="116"/>
    </location>
</feature>
<evidence type="ECO:0000313" key="3">
    <source>
        <dbReference type="EMBL" id="KAJ5212442.1"/>
    </source>
</evidence>
<reference evidence="3" key="1">
    <citation type="submission" date="2022-12" db="EMBL/GenBank/DDBJ databases">
        <authorList>
            <person name="Petersen C."/>
        </authorList>
    </citation>
    <scope>NUCLEOTIDE SEQUENCE</scope>
    <source>
        <strain evidence="3">IBT 15544</strain>
    </source>
</reference>
<keyword evidence="1" id="KW-0472">Membrane</keyword>
<comment type="caution">
    <text evidence="3">The sequence shown here is derived from an EMBL/GenBank/DDBJ whole genome shotgun (WGS) entry which is preliminary data.</text>
</comment>
<organism evidence="3 4">
    <name type="scientific">Penicillium cinerascens</name>
    <dbReference type="NCBI Taxonomy" id="70096"/>
    <lineage>
        <taxon>Eukaryota</taxon>
        <taxon>Fungi</taxon>
        <taxon>Dikarya</taxon>
        <taxon>Ascomycota</taxon>
        <taxon>Pezizomycotina</taxon>
        <taxon>Eurotiomycetes</taxon>
        <taxon>Eurotiomycetidae</taxon>
        <taxon>Eurotiales</taxon>
        <taxon>Aspergillaceae</taxon>
        <taxon>Penicillium</taxon>
    </lineage>
</organism>
<keyword evidence="1" id="KW-1133">Transmembrane helix</keyword>
<dbReference type="Proteomes" id="UP001150904">
    <property type="component" value="Unassembled WGS sequence"/>
</dbReference>
<dbReference type="RefSeq" id="XP_058310612.1">
    <property type="nucleotide sequence ID" value="XM_058451150.1"/>
</dbReference>
<dbReference type="SUPFAM" id="SSF53649">
    <property type="entry name" value="Alkaline phosphatase-like"/>
    <property type="match status" value="1"/>
</dbReference>
<feature type="transmembrane region" description="Helical" evidence="1">
    <location>
        <begin position="29"/>
        <end position="49"/>
    </location>
</feature>